<proteinExistence type="predicted"/>
<comment type="caution">
    <text evidence="2">The sequence shown here is derived from an EMBL/GenBank/DDBJ whole genome shotgun (WGS) entry which is preliminary data.</text>
</comment>
<keyword evidence="3" id="KW-1185">Reference proteome</keyword>
<feature type="transmembrane region" description="Helical" evidence="1">
    <location>
        <begin position="17"/>
        <end position="37"/>
    </location>
</feature>
<protein>
    <submittedName>
        <fullName evidence="2">10372_t:CDS:1</fullName>
    </submittedName>
</protein>
<keyword evidence="1" id="KW-0472">Membrane</keyword>
<evidence type="ECO:0000313" key="2">
    <source>
        <dbReference type="EMBL" id="CAG8439271.1"/>
    </source>
</evidence>
<dbReference type="EMBL" id="CAJVPP010000068">
    <property type="protein sequence ID" value="CAG8439271.1"/>
    <property type="molecule type" value="Genomic_DNA"/>
</dbReference>
<gene>
    <name evidence="2" type="ORF">FMOSSE_LOCUS670</name>
</gene>
<sequence length="78" mass="8859">MGREEVIARGLPLLDAISVQFSLLYFVITSWIVDFGLLRISEMFLMLCLPFDKPTISSRLKGRSSGILEKKITNLVRN</sequence>
<reference evidence="2" key="1">
    <citation type="submission" date="2021-06" db="EMBL/GenBank/DDBJ databases">
        <authorList>
            <person name="Kallberg Y."/>
            <person name="Tangrot J."/>
            <person name="Rosling A."/>
        </authorList>
    </citation>
    <scope>NUCLEOTIDE SEQUENCE</scope>
    <source>
        <strain evidence="2">87-6 pot B 2015</strain>
    </source>
</reference>
<keyword evidence="1" id="KW-0812">Transmembrane</keyword>
<dbReference type="Proteomes" id="UP000789375">
    <property type="component" value="Unassembled WGS sequence"/>
</dbReference>
<keyword evidence="1" id="KW-1133">Transmembrane helix</keyword>
<evidence type="ECO:0000313" key="3">
    <source>
        <dbReference type="Proteomes" id="UP000789375"/>
    </source>
</evidence>
<evidence type="ECO:0000256" key="1">
    <source>
        <dbReference type="SAM" id="Phobius"/>
    </source>
</evidence>
<organism evidence="2 3">
    <name type="scientific">Funneliformis mosseae</name>
    <name type="common">Endomycorrhizal fungus</name>
    <name type="synonym">Glomus mosseae</name>
    <dbReference type="NCBI Taxonomy" id="27381"/>
    <lineage>
        <taxon>Eukaryota</taxon>
        <taxon>Fungi</taxon>
        <taxon>Fungi incertae sedis</taxon>
        <taxon>Mucoromycota</taxon>
        <taxon>Glomeromycotina</taxon>
        <taxon>Glomeromycetes</taxon>
        <taxon>Glomerales</taxon>
        <taxon>Glomeraceae</taxon>
        <taxon>Funneliformis</taxon>
    </lineage>
</organism>
<name>A0A9N8V5V8_FUNMO</name>
<dbReference type="AlphaFoldDB" id="A0A9N8V5V8"/>
<accession>A0A9N8V5V8</accession>